<dbReference type="SUPFAM" id="SSF49503">
    <property type="entry name" value="Cupredoxins"/>
    <property type="match status" value="1"/>
</dbReference>
<evidence type="ECO:0000256" key="1">
    <source>
        <dbReference type="ARBA" id="ARBA00010609"/>
    </source>
</evidence>
<protein>
    <submittedName>
        <fullName evidence="8">Plastocyanin-like domain-containing protein</fullName>
    </submittedName>
</protein>
<reference evidence="8" key="1">
    <citation type="submission" date="2016-11" db="UniProtKB">
        <authorList>
            <consortium name="WormBaseParasite"/>
        </authorList>
    </citation>
    <scope>IDENTIFICATION</scope>
</reference>
<dbReference type="GO" id="GO:0005507">
    <property type="term" value="F:copper ion binding"/>
    <property type="evidence" value="ECO:0007669"/>
    <property type="project" value="InterPro"/>
</dbReference>
<dbReference type="GO" id="GO:0016491">
    <property type="term" value="F:oxidoreductase activity"/>
    <property type="evidence" value="ECO:0007669"/>
    <property type="project" value="UniProtKB-KW"/>
</dbReference>
<organism evidence="7 8">
    <name type="scientific">Heterorhabditis bacteriophora</name>
    <name type="common">Entomopathogenic nematode worm</name>
    <dbReference type="NCBI Taxonomy" id="37862"/>
    <lineage>
        <taxon>Eukaryota</taxon>
        <taxon>Metazoa</taxon>
        <taxon>Ecdysozoa</taxon>
        <taxon>Nematoda</taxon>
        <taxon>Chromadorea</taxon>
        <taxon>Rhabditida</taxon>
        <taxon>Rhabditina</taxon>
        <taxon>Rhabditomorpha</taxon>
        <taxon>Strongyloidea</taxon>
        <taxon>Heterorhabditidae</taxon>
        <taxon>Heterorhabditis</taxon>
    </lineage>
</organism>
<keyword evidence="7" id="KW-1185">Reference proteome</keyword>
<evidence type="ECO:0000259" key="6">
    <source>
        <dbReference type="Pfam" id="PF07732"/>
    </source>
</evidence>
<keyword evidence="2" id="KW-0479">Metal-binding</keyword>
<evidence type="ECO:0000256" key="2">
    <source>
        <dbReference type="ARBA" id="ARBA00022723"/>
    </source>
</evidence>
<feature type="signal peptide" evidence="5">
    <location>
        <begin position="1"/>
        <end position="27"/>
    </location>
</feature>
<dbReference type="GO" id="GO:0005886">
    <property type="term" value="C:plasma membrane"/>
    <property type="evidence" value="ECO:0007669"/>
    <property type="project" value="TreeGrafter"/>
</dbReference>
<dbReference type="Gene3D" id="2.60.40.420">
    <property type="entry name" value="Cupredoxins - blue copper proteins"/>
    <property type="match status" value="1"/>
</dbReference>
<keyword evidence="3" id="KW-0560">Oxidoreductase</keyword>
<keyword evidence="4" id="KW-0186">Copper</keyword>
<feature type="chain" id="PRO_5009311427" evidence="5">
    <location>
        <begin position="28"/>
        <end position="185"/>
    </location>
</feature>
<evidence type="ECO:0000256" key="4">
    <source>
        <dbReference type="ARBA" id="ARBA00023008"/>
    </source>
</evidence>
<dbReference type="GO" id="GO:0006826">
    <property type="term" value="P:iron ion transport"/>
    <property type="evidence" value="ECO:0007669"/>
    <property type="project" value="TreeGrafter"/>
</dbReference>
<dbReference type="Proteomes" id="UP000095283">
    <property type="component" value="Unplaced"/>
</dbReference>
<comment type="similarity">
    <text evidence="1">Belongs to the multicopper oxidase family.</text>
</comment>
<sequence>MFSTTTTRATMIVRLLILFINVLPSFAFKSYAEPLKMANPNKDNVYVFDMLVTRKLSMSFYINNVLHSAPVDYDPSTQRWSQRDPNQLKDCYANFTMNPNTNAGDEANLDDVLLLDGQHKRVLTINGNTPGKAIVVPYNAEVLLKVHNSVLMDAITIHVHGIDKQGMWYMDGVAFVQQCPIQSTN</sequence>
<dbReference type="Pfam" id="PF07732">
    <property type="entry name" value="Cu-oxidase_3"/>
    <property type="match status" value="1"/>
</dbReference>
<dbReference type="PANTHER" id="PTHR11709">
    <property type="entry name" value="MULTI-COPPER OXIDASE"/>
    <property type="match status" value="1"/>
</dbReference>
<accession>A0A1I7XQQ7</accession>
<evidence type="ECO:0000313" key="8">
    <source>
        <dbReference type="WBParaSite" id="Hba_20129"/>
    </source>
</evidence>
<dbReference type="InterPro" id="IPR011707">
    <property type="entry name" value="Cu-oxidase-like_N"/>
</dbReference>
<dbReference type="PANTHER" id="PTHR11709:SF394">
    <property type="entry name" value="FI03373P-RELATED"/>
    <property type="match status" value="1"/>
</dbReference>
<name>A0A1I7XQQ7_HETBA</name>
<evidence type="ECO:0000256" key="3">
    <source>
        <dbReference type="ARBA" id="ARBA00023002"/>
    </source>
</evidence>
<dbReference type="InterPro" id="IPR008972">
    <property type="entry name" value="Cupredoxin"/>
</dbReference>
<dbReference type="WBParaSite" id="Hba_20129">
    <property type="protein sequence ID" value="Hba_20129"/>
    <property type="gene ID" value="Hba_20129"/>
</dbReference>
<feature type="domain" description="Plastocyanin-like" evidence="6">
    <location>
        <begin position="113"/>
        <end position="183"/>
    </location>
</feature>
<evidence type="ECO:0000313" key="7">
    <source>
        <dbReference type="Proteomes" id="UP000095283"/>
    </source>
</evidence>
<proteinExistence type="inferred from homology"/>
<evidence type="ECO:0000256" key="5">
    <source>
        <dbReference type="SAM" id="SignalP"/>
    </source>
</evidence>
<dbReference type="InterPro" id="IPR045087">
    <property type="entry name" value="Cu-oxidase_fam"/>
</dbReference>
<keyword evidence="5" id="KW-0732">Signal</keyword>
<dbReference type="AlphaFoldDB" id="A0A1I7XQQ7"/>